<keyword evidence="6" id="KW-0472">Membrane</keyword>
<evidence type="ECO:0000256" key="8">
    <source>
        <dbReference type="SAM" id="SignalP"/>
    </source>
</evidence>
<evidence type="ECO:0000256" key="5">
    <source>
        <dbReference type="ARBA" id="ARBA00022729"/>
    </source>
</evidence>
<dbReference type="GO" id="GO:0009279">
    <property type="term" value="C:cell outer membrane"/>
    <property type="evidence" value="ECO:0007669"/>
    <property type="project" value="UniProtKB-SubCell"/>
</dbReference>
<protein>
    <submittedName>
        <fullName evidence="10">YadA C-terminal domain-containing protein</fullName>
    </submittedName>
</protein>
<gene>
    <name evidence="10" type="ORF">IRL76_11255</name>
</gene>
<evidence type="ECO:0000313" key="11">
    <source>
        <dbReference type="Proteomes" id="UP000594459"/>
    </source>
</evidence>
<dbReference type="Pfam" id="PF03895">
    <property type="entry name" value="YadA_anchor"/>
    <property type="match status" value="1"/>
</dbReference>
<dbReference type="InterPro" id="IPR045584">
    <property type="entry name" value="Pilin-like"/>
</dbReference>
<comment type="subcellular location">
    <subcellularLocation>
        <location evidence="2">Cell outer membrane</location>
    </subcellularLocation>
    <subcellularLocation>
        <location evidence="1">Cell surface</location>
    </subcellularLocation>
</comment>
<keyword evidence="11" id="KW-1185">Reference proteome</keyword>
<dbReference type="AlphaFoldDB" id="A0A7S8ITX8"/>
<evidence type="ECO:0000256" key="3">
    <source>
        <dbReference type="ARBA" id="ARBA00022452"/>
    </source>
</evidence>
<reference evidence="10 11" key="1">
    <citation type="submission" date="2020-11" db="EMBL/GenBank/DDBJ databases">
        <title>The genome sequence of Erythrobacter sp. 6D36.</title>
        <authorList>
            <person name="Liu Y."/>
        </authorList>
    </citation>
    <scope>NUCLEOTIDE SEQUENCE [LARGE SCALE GENOMIC DNA]</scope>
    <source>
        <strain evidence="10 11">6D36</strain>
    </source>
</reference>
<dbReference type="InterPro" id="IPR005594">
    <property type="entry name" value="YadA_C"/>
</dbReference>
<accession>A0A7S8ITX8</accession>
<dbReference type="RefSeq" id="WP_200981428.1">
    <property type="nucleotide sequence ID" value="NZ_CP064654.1"/>
</dbReference>
<evidence type="ECO:0000256" key="1">
    <source>
        <dbReference type="ARBA" id="ARBA00004241"/>
    </source>
</evidence>
<sequence>MRTHNNAGRSAVAAGLLASTAAIGLVGATPAAAQEACTVYTGFGVECTEPTDVDVALSTYDYSGIADGAYDNLDSKIEQTAPTQDQIDAAQADVDAATDAATALNGAEAAVTASLTQDNLDAFAAVTTAEADLAAAAAAEAAAADVVTVADAAYNDAADALTAANQSVTDANIALSAASDDVAAAQAAYDADQSTANLAALNAALVARAEAQQDLSAAEADRTVALADATAAADALDAAQVAFDAAVDTRVAAADGLSTAVSDLDTSLASNTDFVDAITDAGYTASADGLQNLTADAASANQDLAAAEAQFAGLDDVTNTFIRAQEVLVGAAENQNAAIAAASQALLGDPRAAETNSEVEVIAALVDHEDRITANEATLVDHETRITANEEAIVVLDERVTANEATLVEHDARITANSEAIVAEADARAAADTVLLDTITSETNARIAADTALSNRIDTVSNRVDVLETRIADFDDRISSSTATAIALGGMAFLPDMRFNLAVTGGFYEGANAVAANMGLRVSDNVAVTAGVGGGLNKNGKIGGRVGVIFGW</sequence>
<keyword evidence="5 8" id="KW-0732">Signal</keyword>
<evidence type="ECO:0000256" key="2">
    <source>
        <dbReference type="ARBA" id="ARBA00004442"/>
    </source>
</evidence>
<dbReference type="Gene3D" id="3.30.1300.30">
    <property type="entry name" value="GSPII I/J protein-like"/>
    <property type="match status" value="1"/>
</dbReference>
<evidence type="ECO:0000259" key="9">
    <source>
        <dbReference type="Pfam" id="PF03895"/>
    </source>
</evidence>
<dbReference type="EMBL" id="CP064654">
    <property type="protein sequence ID" value="QPC98419.1"/>
    <property type="molecule type" value="Genomic_DNA"/>
</dbReference>
<keyword evidence="4" id="KW-0812">Transmembrane</keyword>
<organism evidence="10 11">
    <name type="scientific">Qipengyuania soli</name>
    <dbReference type="NCBI Taxonomy" id="2782568"/>
    <lineage>
        <taxon>Bacteria</taxon>
        <taxon>Pseudomonadati</taxon>
        <taxon>Pseudomonadota</taxon>
        <taxon>Alphaproteobacteria</taxon>
        <taxon>Sphingomonadales</taxon>
        <taxon>Erythrobacteraceae</taxon>
        <taxon>Qipengyuania</taxon>
    </lineage>
</organism>
<evidence type="ECO:0000256" key="4">
    <source>
        <dbReference type="ARBA" id="ARBA00022692"/>
    </source>
</evidence>
<feature type="chain" id="PRO_5033007349" evidence="8">
    <location>
        <begin position="34"/>
        <end position="552"/>
    </location>
</feature>
<evidence type="ECO:0000313" key="10">
    <source>
        <dbReference type="EMBL" id="QPC98419.1"/>
    </source>
</evidence>
<dbReference type="GO" id="GO:0009986">
    <property type="term" value="C:cell surface"/>
    <property type="evidence" value="ECO:0007669"/>
    <property type="project" value="UniProtKB-SubCell"/>
</dbReference>
<keyword evidence="7" id="KW-0998">Cell outer membrane</keyword>
<feature type="signal peptide" evidence="8">
    <location>
        <begin position="1"/>
        <end position="33"/>
    </location>
</feature>
<proteinExistence type="predicted"/>
<name>A0A7S8ITX8_9SPHN</name>
<dbReference type="Proteomes" id="UP000594459">
    <property type="component" value="Chromosome"/>
</dbReference>
<dbReference type="KEGG" id="qso:IRL76_11255"/>
<keyword evidence="3" id="KW-1134">Transmembrane beta strand</keyword>
<evidence type="ECO:0000256" key="7">
    <source>
        <dbReference type="ARBA" id="ARBA00023237"/>
    </source>
</evidence>
<evidence type="ECO:0000256" key="6">
    <source>
        <dbReference type="ARBA" id="ARBA00023136"/>
    </source>
</evidence>
<dbReference type="Gene3D" id="1.20.5.340">
    <property type="match status" value="1"/>
</dbReference>
<dbReference type="SUPFAM" id="SSF54523">
    <property type="entry name" value="Pili subunits"/>
    <property type="match status" value="1"/>
</dbReference>
<feature type="domain" description="Trimeric autotransporter adhesin YadA-like C-terminal membrane anchor" evidence="9">
    <location>
        <begin position="497"/>
        <end position="552"/>
    </location>
</feature>